<feature type="domain" description="RagB/SusD" evidence="6">
    <location>
        <begin position="306"/>
        <end position="587"/>
    </location>
</feature>
<accession>A0A4Q6XQL0</accession>
<evidence type="ECO:0000256" key="4">
    <source>
        <dbReference type="ARBA" id="ARBA00023136"/>
    </source>
</evidence>
<evidence type="ECO:0000259" key="7">
    <source>
        <dbReference type="Pfam" id="PF14322"/>
    </source>
</evidence>
<dbReference type="Pfam" id="PF14322">
    <property type="entry name" value="SusD-like_3"/>
    <property type="match status" value="1"/>
</dbReference>
<keyword evidence="5" id="KW-0998">Cell outer membrane</keyword>
<dbReference type="Pfam" id="PF07980">
    <property type="entry name" value="SusD_RagB"/>
    <property type="match status" value="1"/>
</dbReference>
<comment type="similarity">
    <text evidence="2">Belongs to the SusD family.</text>
</comment>
<proteinExistence type="inferred from homology"/>
<dbReference type="GO" id="GO:0009279">
    <property type="term" value="C:cell outer membrane"/>
    <property type="evidence" value="ECO:0007669"/>
    <property type="project" value="UniProtKB-SubCell"/>
</dbReference>
<sequence length="587" mass="67148">MKSYKRYIICFTTLLCLACGKDFLEKQPDENLDIEAVFSERQYAEGYLTAVYNHLPTMQDPIFTGGCDEMEITFTGNYAHRLNSGAWSSADGYPDYWMNMYQAIRKANIFLENVDQVPMIEADRTLWKGEATFLRAFFHFTLVKMYGAVPLVDRSIALSEDLSVLRRDPVDEVIAFIVSECDKATDMLDWEVSPIHYGRITKPAAMALKAQALLYLASPLFNGNPDFRNLIDDHGRRLFPDHDANRWVAAANAAKACIDGAEGHGYGLYYAADNDPVKSYQELFLDHHNREVLLARNKGIDAHYERCSNPIGYGGFSIYCPTQEMIDAYEMANGQQPITGYNADGSPIIDLSSGYQETGYTATAHPKNYHPSGIRNMYVGRDPRFYASINYAGSIWKSRAVEFWNTGADGKQRAVGSDYNISGYLMKKFIDPTSNIPQNRFSLNTWITYRLGEQYLNYAEALNEAEGPVTDVYKYVNAIRSRAGMPDLPPNLSKDNMRERIQHERRIELAFESHRYFDVRRWKTASNIENKPIHGMNIQAGTSLQDNAFYQRVLIERRIFVSPKHYLWPVQIWEIEKNPMLLQNPGW</sequence>
<protein>
    <submittedName>
        <fullName evidence="8">RagB/SusD family nutrient uptake outer membrane protein</fullName>
    </submittedName>
</protein>
<evidence type="ECO:0000256" key="3">
    <source>
        <dbReference type="ARBA" id="ARBA00022729"/>
    </source>
</evidence>
<evidence type="ECO:0000313" key="8">
    <source>
        <dbReference type="EMBL" id="RZF62045.1"/>
    </source>
</evidence>
<evidence type="ECO:0000256" key="2">
    <source>
        <dbReference type="ARBA" id="ARBA00006275"/>
    </source>
</evidence>
<dbReference type="Proteomes" id="UP000292855">
    <property type="component" value="Unassembled WGS sequence"/>
</dbReference>
<feature type="domain" description="SusD-like N-terminal" evidence="7">
    <location>
        <begin position="22"/>
        <end position="211"/>
    </location>
</feature>
<keyword evidence="3" id="KW-0732">Signal</keyword>
<comment type="caution">
    <text evidence="8">The sequence shown here is derived from an EMBL/GenBank/DDBJ whole genome shotgun (WGS) entry which is preliminary data.</text>
</comment>
<organism evidence="8 9">
    <name type="scientific">Sphingobacterium corticibacterium</name>
    <dbReference type="NCBI Taxonomy" id="2484746"/>
    <lineage>
        <taxon>Bacteria</taxon>
        <taxon>Pseudomonadati</taxon>
        <taxon>Bacteroidota</taxon>
        <taxon>Sphingobacteriia</taxon>
        <taxon>Sphingobacteriales</taxon>
        <taxon>Sphingobacteriaceae</taxon>
        <taxon>Sphingobacterium</taxon>
    </lineage>
</organism>
<evidence type="ECO:0000259" key="6">
    <source>
        <dbReference type="Pfam" id="PF07980"/>
    </source>
</evidence>
<keyword evidence="9" id="KW-1185">Reference proteome</keyword>
<dbReference type="OrthoDB" id="691231at2"/>
<dbReference type="InterPro" id="IPR033985">
    <property type="entry name" value="SusD-like_N"/>
</dbReference>
<reference evidence="8 9" key="1">
    <citation type="submission" date="2019-02" db="EMBL/GenBank/DDBJ databases">
        <authorList>
            <person name="Li Y."/>
        </authorList>
    </citation>
    <scope>NUCLEOTIDE SEQUENCE [LARGE SCALE GENOMIC DNA]</scope>
    <source>
        <strain evidence="8 9">30C10-4-7</strain>
    </source>
</reference>
<evidence type="ECO:0000256" key="1">
    <source>
        <dbReference type="ARBA" id="ARBA00004442"/>
    </source>
</evidence>
<evidence type="ECO:0000313" key="9">
    <source>
        <dbReference type="Proteomes" id="UP000292855"/>
    </source>
</evidence>
<dbReference type="InterPro" id="IPR011990">
    <property type="entry name" value="TPR-like_helical_dom_sf"/>
</dbReference>
<dbReference type="SUPFAM" id="SSF48452">
    <property type="entry name" value="TPR-like"/>
    <property type="match status" value="1"/>
</dbReference>
<dbReference type="RefSeq" id="WP_130140275.1">
    <property type="nucleotide sequence ID" value="NZ_SGIT01000001.1"/>
</dbReference>
<evidence type="ECO:0000256" key="5">
    <source>
        <dbReference type="ARBA" id="ARBA00023237"/>
    </source>
</evidence>
<comment type="subcellular location">
    <subcellularLocation>
        <location evidence="1">Cell outer membrane</location>
    </subcellularLocation>
</comment>
<keyword evidence="4" id="KW-0472">Membrane</keyword>
<name>A0A4Q6XQL0_9SPHI</name>
<dbReference type="EMBL" id="SGIT01000001">
    <property type="protein sequence ID" value="RZF62045.1"/>
    <property type="molecule type" value="Genomic_DNA"/>
</dbReference>
<dbReference type="AlphaFoldDB" id="A0A4Q6XQL0"/>
<dbReference type="Gene3D" id="1.25.40.390">
    <property type="match status" value="1"/>
</dbReference>
<gene>
    <name evidence="8" type="ORF">EWE74_04310</name>
</gene>
<dbReference type="InterPro" id="IPR012944">
    <property type="entry name" value="SusD_RagB_dom"/>
</dbReference>